<dbReference type="GO" id="GO:0016301">
    <property type="term" value="F:kinase activity"/>
    <property type="evidence" value="ECO:0007669"/>
    <property type="project" value="UniProtKB-KW"/>
</dbReference>
<dbReference type="InterPro" id="IPR024692">
    <property type="entry name" value="PTS_EI"/>
</dbReference>
<keyword evidence="9 17" id="KW-0963">Cytoplasm</keyword>
<dbReference type="Proteomes" id="UP000317243">
    <property type="component" value="Unassembled WGS sequence"/>
</dbReference>
<dbReference type="PIRSF" id="PIRSF000732">
    <property type="entry name" value="PTS_enzyme_I"/>
    <property type="match status" value="1"/>
</dbReference>
<dbReference type="GO" id="GO:0008965">
    <property type="term" value="F:phosphoenolpyruvate-protein phosphotransferase activity"/>
    <property type="evidence" value="ECO:0007669"/>
    <property type="project" value="UniProtKB-EC"/>
</dbReference>
<dbReference type="PANTHER" id="PTHR46244">
    <property type="entry name" value="PHOSPHOENOLPYRUVATE-PROTEIN PHOSPHOTRANSFERASE"/>
    <property type="match status" value="1"/>
</dbReference>
<evidence type="ECO:0000256" key="11">
    <source>
        <dbReference type="ARBA" id="ARBA00022679"/>
    </source>
</evidence>
<dbReference type="NCBIfam" id="TIGR01417">
    <property type="entry name" value="PTS_I_fam"/>
    <property type="match status" value="1"/>
</dbReference>
<evidence type="ECO:0000256" key="13">
    <source>
        <dbReference type="ARBA" id="ARBA00022723"/>
    </source>
</evidence>
<feature type="domain" description="PEP-utilising enzyme mobile" evidence="21">
    <location>
        <begin position="156"/>
        <end position="227"/>
    </location>
</feature>
<dbReference type="PROSITE" id="PS00742">
    <property type="entry name" value="PEP_ENZYMES_2"/>
    <property type="match status" value="1"/>
</dbReference>
<dbReference type="InterPro" id="IPR040442">
    <property type="entry name" value="Pyrv_kinase-like_dom_sf"/>
</dbReference>
<dbReference type="Gene3D" id="3.50.30.10">
    <property type="entry name" value="Phosphohistidine domain"/>
    <property type="match status" value="1"/>
</dbReference>
<comment type="function">
    <text evidence="3 17">General (non sugar-specific) component of the phosphoenolpyruvate-dependent sugar phosphotransferase system (sugar PTS). This major carbohydrate active-transport system catalyzes the phosphorylation of incoming sugar substrates concomitantly with their translocation across the cell membrane. Enzyme I transfers the phosphoryl group from phosphoenolpyruvate (PEP) to the phosphoryl carrier protein (HPr).</text>
</comment>
<evidence type="ECO:0000256" key="14">
    <source>
        <dbReference type="ARBA" id="ARBA00022777"/>
    </source>
</evidence>
<keyword evidence="25" id="KW-1185">Reference proteome</keyword>
<evidence type="ECO:0000313" key="24">
    <source>
        <dbReference type="EMBL" id="TWT46994.1"/>
    </source>
</evidence>
<evidence type="ECO:0000256" key="15">
    <source>
        <dbReference type="ARBA" id="ARBA00022842"/>
    </source>
</evidence>
<evidence type="ECO:0000256" key="10">
    <source>
        <dbReference type="ARBA" id="ARBA00022597"/>
    </source>
</evidence>
<feature type="active site" description="Proton donor" evidence="18">
    <location>
        <position position="506"/>
    </location>
</feature>
<feature type="domain" description="Phosphotransferase system enzyme I N-terminal" evidence="23">
    <location>
        <begin position="5"/>
        <end position="128"/>
    </location>
</feature>
<dbReference type="InterPro" id="IPR036618">
    <property type="entry name" value="PtsI_HPr-bd_sf"/>
</dbReference>
<feature type="binding site" evidence="20">
    <location>
        <position position="459"/>
    </location>
    <ligand>
        <name>Mg(2+)</name>
        <dbReference type="ChEBI" id="CHEBI:18420"/>
    </ligand>
</feature>
<evidence type="ECO:0000259" key="21">
    <source>
        <dbReference type="Pfam" id="PF00391"/>
    </source>
</evidence>
<dbReference type="InterPro" id="IPR008279">
    <property type="entry name" value="PEP-util_enz_mobile_dom"/>
</dbReference>
<evidence type="ECO:0000256" key="12">
    <source>
        <dbReference type="ARBA" id="ARBA00022683"/>
    </source>
</evidence>
<dbReference type="InterPro" id="IPR018274">
    <property type="entry name" value="PEP_util_AS"/>
</dbReference>
<dbReference type="InterPro" id="IPR006318">
    <property type="entry name" value="PTS_EI-like"/>
</dbReference>
<organism evidence="24 25">
    <name type="scientific">Thalassoglobus neptunius</name>
    <dbReference type="NCBI Taxonomy" id="1938619"/>
    <lineage>
        <taxon>Bacteria</taxon>
        <taxon>Pseudomonadati</taxon>
        <taxon>Planctomycetota</taxon>
        <taxon>Planctomycetia</taxon>
        <taxon>Planctomycetales</taxon>
        <taxon>Planctomycetaceae</taxon>
        <taxon>Thalassoglobus</taxon>
    </lineage>
</organism>
<evidence type="ECO:0000256" key="2">
    <source>
        <dbReference type="ARBA" id="ARBA00001946"/>
    </source>
</evidence>
<dbReference type="PRINTS" id="PR01736">
    <property type="entry name" value="PHPHTRNFRASE"/>
</dbReference>
<evidence type="ECO:0000256" key="20">
    <source>
        <dbReference type="PIRSR" id="PIRSR000732-3"/>
    </source>
</evidence>
<evidence type="ECO:0000256" key="7">
    <source>
        <dbReference type="ARBA" id="ARBA00016544"/>
    </source>
</evidence>
<dbReference type="EC" id="2.7.3.9" evidence="6 17"/>
<dbReference type="AlphaFoldDB" id="A0A5C5W8Q5"/>
<dbReference type="InterPro" id="IPR015813">
    <property type="entry name" value="Pyrv/PenolPyrv_kinase-like_dom"/>
</dbReference>
<dbReference type="SUPFAM" id="SSF51621">
    <property type="entry name" value="Phosphoenolpyruvate/pyruvate domain"/>
    <property type="match status" value="1"/>
</dbReference>
<evidence type="ECO:0000256" key="5">
    <source>
        <dbReference type="ARBA" id="ARBA00007837"/>
    </source>
</evidence>
<comment type="similarity">
    <text evidence="5 17">Belongs to the PEP-utilizing enzyme family.</text>
</comment>
<dbReference type="PANTHER" id="PTHR46244:SF3">
    <property type="entry name" value="PHOSPHOENOLPYRUVATE-PROTEIN PHOSPHOTRANSFERASE"/>
    <property type="match status" value="1"/>
</dbReference>
<accession>A0A5C5W8Q5</accession>
<evidence type="ECO:0000256" key="9">
    <source>
        <dbReference type="ARBA" id="ARBA00022490"/>
    </source>
</evidence>
<evidence type="ECO:0000313" key="25">
    <source>
        <dbReference type="Proteomes" id="UP000317243"/>
    </source>
</evidence>
<dbReference type="Pfam" id="PF02896">
    <property type="entry name" value="PEP-utilizers_C"/>
    <property type="match status" value="1"/>
</dbReference>
<dbReference type="Pfam" id="PF00391">
    <property type="entry name" value="PEP-utilizers"/>
    <property type="match status" value="1"/>
</dbReference>
<dbReference type="InterPro" id="IPR050499">
    <property type="entry name" value="PEP-utilizing_PTS_enzyme"/>
</dbReference>
<evidence type="ECO:0000256" key="8">
    <source>
        <dbReference type="ARBA" id="ARBA00022448"/>
    </source>
</evidence>
<keyword evidence="10 17" id="KW-0762">Sugar transport</keyword>
<dbReference type="OrthoDB" id="9765468at2"/>
<dbReference type="GO" id="GO:0005737">
    <property type="term" value="C:cytoplasm"/>
    <property type="evidence" value="ECO:0007669"/>
    <property type="project" value="UniProtKB-SubCell"/>
</dbReference>
<comment type="catalytic activity">
    <reaction evidence="1 17">
        <text>L-histidyl-[protein] + phosphoenolpyruvate = N(pros)-phospho-L-histidyl-[protein] + pyruvate</text>
        <dbReference type="Rhea" id="RHEA:23880"/>
        <dbReference type="Rhea" id="RHEA-COMP:9745"/>
        <dbReference type="Rhea" id="RHEA-COMP:9746"/>
        <dbReference type="ChEBI" id="CHEBI:15361"/>
        <dbReference type="ChEBI" id="CHEBI:29979"/>
        <dbReference type="ChEBI" id="CHEBI:58702"/>
        <dbReference type="ChEBI" id="CHEBI:64837"/>
        <dbReference type="EC" id="2.7.3.9"/>
    </reaction>
</comment>
<comment type="caution">
    <text evidence="24">The sequence shown here is derived from an EMBL/GenBank/DDBJ whole genome shotgun (WGS) entry which is preliminary data.</text>
</comment>
<evidence type="ECO:0000256" key="4">
    <source>
        <dbReference type="ARBA" id="ARBA00004496"/>
    </source>
</evidence>
<dbReference type="InterPro" id="IPR036637">
    <property type="entry name" value="Phosphohistidine_dom_sf"/>
</dbReference>
<comment type="cofactor">
    <cofactor evidence="2 17 20">
        <name>Mg(2+)</name>
        <dbReference type="ChEBI" id="CHEBI:18420"/>
    </cofactor>
</comment>
<sequence>MQVRHGIAVSPGVAIGPAFVLGVEDFRIPKDSVSIDAVNVEVERLHAALEKVAQEISANEALAAKHLGKEYASIFGAHLQFVRDPKLIEQIERRIREDHESPEHASSQVLRRYAKELQHLGDQYLAERAADIFDLERSLLRHLLGEQREELSHLTTEVIVLAYNLTPSETAGLNRKFVQGFATEKGGSTSHTAILAGALEIPAIVGVGDFLTDISGGETVILDGNEGRLIIGPDEKTLEKYRLIKERFQSKSQALRKLGVGQAITTDGVSIEVCGNIEFPEEAIQCKERGADGIGLYRTEFLYLGAMGERSEEDHYQAYRKVIDTFGERPVTIRTLDVGADKIPGAMKHVYNEVSNPELGLRSIRVSLEYLELFKTQLRAILRAAVFGNARVMFPLISSIGEFRQARMVFRDVCEDLEEQKIEHNPHIPVGMMVEVPSAAIMAEEFAHEVDFFSIGTNDLIQYTLAADRSDPMVAKYYNGSDPSVLFLVRRVLFAARDAKLPVAVCGQMSSNPMFVPLLLGMGLRNLSVTPQSVPIIKQLVRNISITECEELAQKCYQLDLARDIETFLRGELKRFLPDRDLP</sequence>
<proteinExistence type="inferred from homology"/>
<protein>
    <recommendedName>
        <fullName evidence="7 17">Phosphoenolpyruvate-protein phosphotransferase</fullName>
        <ecNumber evidence="6 17">2.7.3.9</ecNumber>
    </recommendedName>
    <alternativeName>
        <fullName evidence="16 17">Phosphotransferase system, enzyme I</fullName>
    </alternativeName>
</protein>
<dbReference type="SUPFAM" id="SSF47831">
    <property type="entry name" value="Enzyme I of the PEP:sugar phosphotransferase system HPr-binding (sub)domain"/>
    <property type="match status" value="1"/>
</dbReference>
<reference evidence="24 25" key="1">
    <citation type="submission" date="2019-02" db="EMBL/GenBank/DDBJ databases">
        <title>Deep-cultivation of Planctomycetes and their phenomic and genomic characterization uncovers novel biology.</title>
        <authorList>
            <person name="Wiegand S."/>
            <person name="Jogler M."/>
            <person name="Boedeker C."/>
            <person name="Pinto D."/>
            <person name="Vollmers J."/>
            <person name="Rivas-Marin E."/>
            <person name="Kohn T."/>
            <person name="Peeters S.H."/>
            <person name="Heuer A."/>
            <person name="Rast P."/>
            <person name="Oberbeckmann S."/>
            <person name="Bunk B."/>
            <person name="Jeske O."/>
            <person name="Meyerdierks A."/>
            <person name="Storesund J.E."/>
            <person name="Kallscheuer N."/>
            <person name="Luecker S."/>
            <person name="Lage O.M."/>
            <person name="Pohl T."/>
            <person name="Merkel B.J."/>
            <person name="Hornburger P."/>
            <person name="Mueller R.-W."/>
            <person name="Bruemmer F."/>
            <person name="Labrenz M."/>
            <person name="Spormann A.M."/>
            <person name="Op Den Camp H."/>
            <person name="Overmann J."/>
            <person name="Amann R."/>
            <person name="Jetten M.S.M."/>
            <person name="Mascher T."/>
            <person name="Medema M.H."/>
            <person name="Devos D.P."/>
            <person name="Kaster A.-K."/>
            <person name="Ovreas L."/>
            <person name="Rohde M."/>
            <person name="Galperin M.Y."/>
            <person name="Jogler C."/>
        </authorList>
    </citation>
    <scope>NUCLEOTIDE SEQUENCE [LARGE SCALE GENOMIC DNA]</scope>
    <source>
        <strain evidence="24 25">KOR42</strain>
    </source>
</reference>
<dbReference type="GO" id="GO:0046872">
    <property type="term" value="F:metal ion binding"/>
    <property type="evidence" value="ECO:0007669"/>
    <property type="project" value="UniProtKB-KW"/>
</dbReference>
<feature type="binding site" evidence="19">
    <location>
        <position position="334"/>
    </location>
    <ligand>
        <name>phosphoenolpyruvate</name>
        <dbReference type="ChEBI" id="CHEBI:58702"/>
    </ligand>
</feature>
<keyword evidence="13 17" id="KW-0479">Metal-binding</keyword>
<comment type="subcellular location">
    <subcellularLocation>
        <location evidence="4 17">Cytoplasm</location>
    </subcellularLocation>
</comment>
<feature type="domain" description="PEP-utilising enzyme C-terminal" evidence="22">
    <location>
        <begin position="256"/>
        <end position="544"/>
    </location>
</feature>
<evidence type="ECO:0000256" key="3">
    <source>
        <dbReference type="ARBA" id="ARBA00002728"/>
    </source>
</evidence>
<dbReference type="GO" id="GO:0009401">
    <property type="term" value="P:phosphoenolpyruvate-dependent sugar phosphotransferase system"/>
    <property type="evidence" value="ECO:0007669"/>
    <property type="project" value="UniProtKB-KW"/>
</dbReference>
<feature type="binding site" evidence="19">
    <location>
        <begin position="458"/>
        <end position="459"/>
    </location>
    <ligand>
        <name>phosphoenolpyruvate</name>
        <dbReference type="ChEBI" id="CHEBI:58702"/>
    </ligand>
</feature>
<keyword evidence="15 17" id="KW-0460">Magnesium</keyword>
<evidence type="ECO:0000259" key="23">
    <source>
        <dbReference type="Pfam" id="PF05524"/>
    </source>
</evidence>
<dbReference type="Pfam" id="PF05524">
    <property type="entry name" value="PEP-utilisers_N"/>
    <property type="match status" value="1"/>
</dbReference>
<evidence type="ECO:0000256" key="6">
    <source>
        <dbReference type="ARBA" id="ARBA00012232"/>
    </source>
</evidence>
<dbReference type="Gene3D" id="3.20.20.60">
    <property type="entry name" value="Phosphoenolpyruvate-binding domains"/>
    <property type="match status" value="1"/>
</dbReference>
<dbReference type="InterPro" id="IPR008731">
    <property type="entry name" value="PTS_EIN"/>
</dbReference>
<dbReference type="PROSITE" id="PS00370">
    <property type="entry name" value="PEP_ENZYMES_PHOS_SITE"/>
    <property type="match status" value="1"/>
</dbReference>
<keyword evidence="14 17" id="KW-0418">Kinase</keyword>
<dbReference type="EMBL" id="SIHI01000026">
    <property type="protein sequence ID" value="TWT46994.1"/>
    <property type="molecule type" value="Genomic_DNA"/>
</dbReference>
<keyword evidence="12 17" id="KW-0598">Phosphotransferase system</keyword>
<feature type="active site" description="Tele-phosphohistidine intermediate" evidence="18">
    <location>
        <position position="191"/>
    </location>
</feature>
<evidence type="ECO:0000256" key="18">
    <source>
        <dbReference type="PIRSR" id="PIRSR000732-1"/>
    </source>
</evidence>
<evidence type="ECO:0000256" key="19">
    <source>
        <dbReference type="PIRSR" id="PIRSR000732-2"/>
    </source>
</evidence>
<dbReference type="RefSeq" id="WP_146511641.1">
    <property type="nucleotide sequence ID" value="NZ_SIHI01000026.1"/>
</dbReference>
<feature type="binding site" evidence="19">
    <location>
        <position position="298"/>
    </location>
    <ligand>
        <name>phosphoenolpyruvate</name>
        <dbReference type="ChEBI" id="CHEBI:58702"/>
    </ligand>
</feature>
<dbReference type="Gene3D" id="1.10.274.10">
    <property type="entry name" value="PtsI, HPr-binding domain"/>
    <property type="match status" value="1"/>
</dbReference>
<feature type="binding site" evidence="20">
    <location>
        <position position="435"/>
    </location>
    <ligand>
        <name>Mg(2+)</name>
        <dbReference type="ChEBI" id="CHEBI:18420"/>
    </ligand>
</feature>
<gene>
    <name evidence="24" type="primary">ptsI</name>
    <name evidence="24" type="ORF">KOR42_42620</name>
</gene>
<feature type="binding site" evidence="19">
    <location>
        <position position="469"/>
    </location>
    <ligand>
        <name>phosphoenolpyruvate</name>
        <dbReference type="ChEBI" id="CHEBI:58702"/>
    </ligand>
</feature>
<keyword evidence="24" id="KW-0670">Pyruvate</keyword>
<evidence type="ECO:0000259" key="22">
    <source>
        <dbReference type="Pfam" id="PF02896"/>
    </source>
</evidence>
<keyword evidence="11 17" id="KW-0808">Transferase</keyword>
<evidence type="ECO:0000256" key="1">
    <source>
        <dbReference type="ARBA" id="ARBA00000683"/>
    </source>
</evidence>
<name>A0A5C5W8Q5_9PLAN</name>
<evidence type="ECO:0000256" key="17">
    <source>
        <dbReference type="PIRNR" id="PIRNR000732"/>
    </source>
</evidence>
<evidence type="ECO:0000256" key="16">
    <source>
        <dbReference type="ARBA" id="ARBA00033235"/>
    </source>
</evidence>
<dbReference type="InterPro" id="IPR023151">
    <property type="entry name" value="PEP_util_CS"/>
</dbReference>
<keyword evidence="8 17" id="KW-0813">Transport</keyword>
<dbReference type="InterPro" id="IPR000121">
    <property type="entry name" value="PEP_util_C"/>
</dbReference>
<dbReference type="SUPFAM" id="SSF52009">
    <property type="entry name" value="Phosphohistidine domain"/>
    <property type="match status" value="1"/>
</dbReference>